<dbReference type="Pfam" id="PF00575">
    <property type="entry name" value="S1"/>
    <property type="match status" value="1"/>
</dbReference>
<evidence type="ECO:0000259" key="1">
    <source>
        <dbReference type="PROSITE" id="PS50126"/>
    </source>
</evidence>
<evidence type="ECO:0000313" key="2">
    <source>
        <dbReference type="EMBL" id="QFG50836.1"/>
    </source>
</evidence>
<dbReference type="AlphaFoldDB" id="A0A5P5ZH73"/>
<dbReference type="Gene3D" id="2.40.50.140">
    <property type="entry name" value="Nucleic acid-binding proteins"/>
    <property type="match status" value="1"/>
</dbReference>
<evidence type="ECO:0000313" key="3">
    <source>
        <dbReference type="Proteomes" id="UP000325393"/>
    </source>
</evidence>
<feature type="domain" description="S1 motif" evidence="1">
    <location>
        <begin position="7"/>
        <end position="73"/>
    </location>
</feature>
<dbReference type="RefSeq" id="WP_082621120.1">
    <property type="nucleotide sequence ID" value="NZ_CP044496.1"/>
</dbReference>
<dbReference type="SUPFAM" id="SSF50249">
    <property type="entry name" value="Nucleic acid-binding proteins"/>
    <property type="match status" value="1"/>
</dbReference>
<dbReference type="PROSITE" id="PS50126">
    <property type="entry name" value="S1"/>
    <property type="match status" value="1"/>
</dbReference>
<dbReference type="PANTHER" id="PTHR10724">
    <property type="entry name" value="30S RIBOSOMAL PROTEIN S1"/>
    <property type="match status" value="1"/>
</dbReference>
<dbReference type="GO" id="GO:0006412">
    <property type="term" value="P:translation"/>
    <property type="evidence" value="ECO:0007669"/>
    <property type="project" value="TreeGrafter"/>
</dbReference>
<accession>A0A5P5ZH73</accession>
<gene>
    <name evidence="2" type="ORF">LA749_01820</name>
</gene>
<dbReference type="Proteomes" id="UP000325393">
    <property type="component" value="Chromosome"/>
</dbReference>
<dbReference type="GO" id="GO:0003729">
    <property type="term" value="F:mRNA binding"/>
    <property type="evidence" value="ECO:0007669"/>
    <property type="project" value="TreeGrafter"/>
</dbReference>
<dbReference type="EMBL" id="CP044496">
    <property type="protein sequence ID" value="QFG50836.1"/>
    <property type="molecule type" value="Genomic_DNA"/>
</dbReference>
<dbReference type="SMART" id="SM00316">
    <property type="entry name" value="S1"/>
    <property type="match status" value="1"/>
</dbReference>
<reference evidence="2 3" key="1">
    <citation type="submission" date="2019-09" db="EMBL/GenBank/DDBJ databases">
        <title>Genome sequencing of Lactobacillus acetotolerans.</title>
        <authorList>
            <person name="Kim K."/>
        </authorList>
    </citation>
    <scope>NUCLEOTIDE SEQUENCE [LARGE SCALE GENOMIC DNA]</scope>
    <source>
        <strain evidence="2 3">LA749</strain>
    </source>
</reference>
<name>A0A5P5ZH73_9LACO</name>
<dbReference type="GO" id="GO:0003735">
    <property type="term" value="F:structural constituent of ribosome"/>
    <property type="evidence" value="ECO:0007669"/>
    <property type="project" value="TreeGrafter"/>
</dbReference>
<dbReference type="InterPro" id="IPR012340">
    <property type="entry name" value="NA-bd_OB-fold"/>
</dbReference>
<dbReference type="InterPro" id="IPR050437">
    <property type="entry name" value="Ribos_protein_bS1-like"/>
</dbReference>
<dbReference type="GeneID" id="78211712"/>
<organism evidence="2 3">
    <name type="scientific">Lactobacillus acetotolerans</name>
    <dbReference type="NCBI Taxonomy" id="1600"/>
    <lineage>
        <taxon>Bacteria</taxon>
        <taxon>Bacillati</taxon>
        <taxon>Bacillota</taxon>
        <taxon>Bacilli</taxon>
        <taxon>Lactobacillales</taxon>
        <taxon>Lactobacillaceae</taxon>
        <taxon>Lactobacillus</taxon>
    </lineage>
</organism>
<sequence length="123" mass="14191">MMKYQVGQRVNGVINNIVDLGIFVTLPGRRSGLIHHSDFGNNWERERRLYQKGQEIHVVIMHNHKGRLSLSLMRVNDPKLVDPSNQFSHTRPADFIKVLTQTAEDAQTEIKQLRKELSKNAAY</sequence>
<proteinExistence type="predicted"/>
<dbReference type="InterPro" id="IPR003029">
    <property type="entry name" value="S1_domain"/>
</dbReference>
<protein>
    <submittedName>
        <fullName evidence="2">S1 RNA-binding domain-containing protein</fullName>
    </submittedName>
</protein>